<dbReference type="InterPro" id="IPR017946">
    <property type="entry name" value="PLC-like_Pdiesterase_TIM-brl"/>
</dbReference>
<dbReference type="EMBL" id="JAPUFD010000014">
    <property type="protein sequence ID" value="MDI1491407.1"/>
    <property type="molecule type" value="Genomic_DNA"/>
</dbReference>
<feature type="domain" description="Phosphatidylinositol-specific phospholipase C X" evidence="3">
    <location>
        <begin position="74"/>
        <end position="208"/>
    </location>
</feature>
<keyword evidence="1" id="KW-0443">Lipid metabolism</keyword>
<dbReference type="InterPro" id="IPR001192">
    <property type="entry name" value="PI-PLC_fam"/>
</dbReference>
<dbReference type="AlphaFoldDB" id="A0AA43QSJ0"/>
<sequence length="238" mass="26100">MSAESIHNVMPVTKDQDALRLSPIVLSYLQTISTGKRPLSAAQAKEVSQDPHNGKFLQYMSSPASDASEPVGQTDLTRPISNYFINSSHNTYLTGNQLYSESSTASYTTALLRGCRCIEIDVWDGEPRSRSADPQGKQPQDKKHGFRSHIASIVSSHKPSHQTSKQASTPTTTAEELPLQMPTPWTSTSTELQAEPRVLHGYTLTKEVPFRNVCSAIMDAAFINRQDVHSRSGGPSID</sequence>
<organism evidence="4 5">
    <name type="scientific">Ramalina farinacea</name>
    <dbReference type="NCBI Taxonomy" id="258253"/>
    <lineage>
        <taxon>Eukaryota</taxon>
        <taxon>Fungi</taxon>
        <taxon>Dikarya</taxon>
        <taxon>Ascomycota</taxon>
        <taxon>Pezizomycotina</taxon>
        <taxon>Lecanoromycetes</taxon>
        <taxon>OSLEUM clade</taxon>
        <taxon>Lecanoromycetidae</taxon>
        <taxon>Lecanorales</taxon>
        <taxon>Lecanorineae</taxon>
        <taxon>Ramalinaceae</taxon>
        <taxon>Ramalina</taxon>
    </lineage>
</organism>
<reference evidence="4" key="1">
    <citation type="journal article" date="2023" name="Genome Biol. Evol.">
        <title>First Whole Genome Sequence and Flow Cytometry Genome Size Data for the Lichen-Forming Fungus Ramalina farinacea (Ascomycota).</title>
        <authorList>
            <person name="Llewellyn T."/>
            <person name="Mian S."/>
            <person name="Hill R."/>
            <person name="Leitch I.J."/>
            <person name="Gaya E."/>
        </authorList>
    </citation>
    <scope>NUCLEOTIDE SEQUENCE</scope>
    <source>
        <strain evidence="4">LIQ254RAFAR</strain>
    </source>
</reference>
<proteinExistence type="predicted"/>
<evidence type="ECO:0000313" key="4">
    <source>
        <dbReference type="EMBL" id="MDI1491407.1"/>
    </source>
</evidence>
<keyword evidence="5" id="KW-1185">Reference proteome</keyword>
<dbReference type="PRINTS" id="PR00390">
    <property type="entry name" value="PHPHLIPASEC"/>
</dbReference>
<protein>
    <recommendedName>
        <fullName evidence="1">Phosphoinositide phospholipase C</fullName>
        <ecNumber evidence="1">3.1.4.11</ecNumber>
    </recommendedName>
</protein>
<accession>A0AA43QSJ0</accession>
<feature type="compositionally biased region" description="Polar residues" evidence="2">
    <location>
        <begin position="153"/>
        <end position="174"/>
    </location>
</feature>
<gene>
    <name evidence="4" type="ORF">OHK93_002616</name>
</gene>
<dbReference type="GO" id="GO:0004435">
    <property type="term" value="F:phosphatidylinositol-4,5-bisphosphate phospholipase C activity"/>
    <property type="evidence" value="ECO:0007669"/>
    <property type="project" value="UniProtKB-EC"/>
</dbReference>
<name>A0AA43QSJ0_9LECA</name>
<dbReference type="Pfam" id="PF00388">
    <property type="entry name" value="PI-PLC-X"/>
    <property type="match status" value="1"/>
</dbReference>
<dbReference type="SUPFAM" id="SSF51695">
    <property type="entry name" value="PLC-like phosphodiesterases"/>
    <property type="match status" value="1"/>
</dbReference>
<dbReference type="PROSITE" id="PS50007">
    <property type="entry name" value="PIPLC_X_DOMAIN"/>
    <property type="match status" value="1"/>
</dbReference>
<dbReference type="GO" id="GO:0048015">
    <property type="term" value="P:phosphatidylinositol-mediated signaling"/>
    <property type="evidence" value="ECO:0007669"/>
    <property type="project" value="TreeGrafter"/>
</dbReference>
<dbReference type="Gene3D" id="3.20.20.190">
    <property type="entry name" value="Phosphatidylinositol (PI) phosphodiesterase"/>
    <property type="match status" value="1"/>
</dbReference>
<dbReference type="PANTHER" id="PTHR10336:SF82">
    <property type="entry name" value="PHOSPHOINOSITIDE PHOSPHOLIPASE C"/>
    <property type="match status" value="1"/>
</dbReference>
<dbReference type="GO" id="GO:0051209">
    <property type="term" value="P:release of sequestered calcium ion into cytosol"/>
    <property type="evidence" value="ECO:0007669"/>
    <property type="project" value="TreeGrafter"/>
</dbReference>
<feature type="region of interest" description="Disordered" evidence="2">
    <location>
        <begin position="126"/>
        <end position="191"/>
    </location>
</feature>
<keyword evidence="1" id="KW-0442">Lipid degradation</keyword>
<evidence type="ECO:0000259" key="3">
    <source>
        <dbReference type="SMART" id="SM00148"/>
    </source>
</evidence>
<comment type="caution">
    <text evidence="4">The sequence shown here is derived from an EMBL/GenBank/DDBJ whole genome shotgun (WGS) entry which is preliminary data.</text>
</comment>
<dbReference type="Proteomes" id="UP001161017">
    <property type="component" value="Unassembled WGS sequence"/>
</dbReference>
<dbReference type="PANTHER" id="PTHR10336">
    <property type="entry name" value="PHOSPHOINOSITIDE-SPECIFIC PHOSPHOLIPASE C FAMILY PROTEIN"/>
    <property type="match status" value="1"/>
</dbReference>
<dbReference type="GO" id="GO:0016042">
    <property type="term" value="P:lipid catabolic process"/>
    <property type="evidence" value="ECO:0007669"/>
    <property type="project" value="UniProtKB-KW"/>
</dbReference>
<keyword evidence="1" id="KW-0378">Hydrolase</keyword>
<dbReference type="InterPro" id="IPR000909">
    <property type="entry name" value="PLipase_C_PInositol-sp_X_dom"/>
</dbReference>
<dbReference type="EC" id="3.1.4.11" evidence="1"/>
<dbReference type="SMART" id="SM00148">
    <property type="entry name" value="PLCXc"/>
    <property type="match status" value="1"/>
</dbReference>
<evidence type="ECO:0000256" key="1">
    <source>
        <dbReference type="RuleBase" id="RU361133"/>
    </source>
</evidence>
<comment type="catalytic activity">
    <reaction evidence="1">
        <text>a 1,2-diacyl-sn-glycero-3-phospho-(1D-myo-inositol-4,5-bisphosphate) + H2O = 1D-myo-inositol 1,4,5-trisphosphate + a 1,2-diacyl-sn-glycerol + H(+)</text>
        <dbReference type="Rhea" id="RHEA:33179"/>
        <dbReference type="ChEBI" id="CHEBI:15377"/>
        <dbReference type="ChEBI" id="CHEBI:15378"/>
        <dbReference type="ChEBI" id="CHEBI:17815"/>
        <dbReference type="ChEBI" id="CHEBI:58456"/>
        <dbReference type="ChEBI" id="CHEBI:203600"/>
        <dbReference type="EC" id="3.1.4.11"/>
    </reaction>
</comment>
<evidence type="ECO:0000313" key="5">
    <source>
        <dbReference type="Proteomes" id="UP001161017"/>
    </source>
</evidence>
<evidence type="ECO:0000256" key="2">
    <source>
        <dbReference type="SAM" id="MobiDB-lite"/>
    </source>
</evidence>